<keyword evidence="5 10" id="KW-0859">Xylose metabolism</keyword>
<evidence type="ECO:0000256" key="12">
    <source>
        <dbReference type="RuleBase" id="RU000610"/>
    </source>
</evidence>
<feature type="binding site" evidence="10">
    <location>
        <position position="307"/>
    </location>
    <ligand>
        <name>Mg(2+)</name>
        <dbReference type="ChEBI" id="CHEBI:18420"/>
        <label>2</label>
    </ligand>
</feature>
<evidence type="ECO:0000256" key="1">
    <source>
        <dbReference type="ARBA" id="ARBA00005765"/>
    </source>
</evidence>
<dbReference type="PROSITE" id="PS51415">
    <property type="entry name" value="XYLOSE_ISOMERASE"/>
    <property type="match status" value="1"/>
</dbReference>
<dbReference type="PANTHER" id="PTHR48408:SF1">
    <property type="entry name" value="XYLOSE ISOMERASE"/>
    <property type="match status" value="1"/>
</dbReference>
<keyword evidence="10" id="KW-0460">Magnesium</keyword>
<dbReference type="GO" id="GO:0009045">
    <property type="term" value="F:xylose isomerase activity"/>
    <property type="evidence" value="ECO:0007669"/>
    <property type="project" value="UniProtKB-UniRule"/>
</dbReference>
<name>A0A1G6JS69_9BACI</name>
<dbReference type="Proteomes" id="UP000242949">
    <property type="component" value="Unassembled WGS sequence"/>
</dbReference>
<organism evidence="13 14">
    <name type="scientific">Pelagirhabdus alkalitolerans</name>
    <dbReference type="NCBI Taxonomy" id="1612202"/>
    <lineage>
        <taxon>Bacteria</taxon>
        <taxon>Bacillati</taxon>
        <taxon>Bacillota</taxon>
        <taxon>Bacilli</taxon>
        <taxon>Bacillales</taxon>
        <taxon>Bacillaceae</taxon>
        <taxon>Pelagirhabdus</taxon>
    </lineage>
</organism>
<evidence type="ECO:0000256" key="10">
    <source>
        <dbReference type="HAMAP-Rule" id="MF_00455"/>
    </source>
</evidence>
<dbReference type="InterPro" id="IPR013452">
    <property type="entry name" value="Xylose_isom_bac"/>
</dbReference>
<evidence type="ECO:0000313" key="14">
    <source>
        <dbReference type="Proteomes" id="UP000242949"/>
    </source>
</evidence>
<dbReference type="InterPro" id="IPR036237">
    <property type="entry name" value="Xyl_isomerase-like_sf"/>
</dbReference>
<proteinExistence type="inferred from homology"/>
<protein>
    <recommendedName>
        <fullName evidence="4 10">Xylose isomerase</fullName>
        <ecNumber evidence="3 10">5.3.1.5</ecNumber>
    </recommendedName>
</protein>
<comment type="subcellular location">
    <subcellularLocation>
        <location evidence="10 12">Cytoplasm</location>
    </subcellularLocation>
</comment>
<dbReference type="HAMAP" id="MF_00455">
    <property type="entry name" value="Xylose_isom_A"/>
    <property type="match status" value="1"/>
</dbReference>
<sequence>MAYFNEIPKVKYEGRHSDNPYAFKFYNPEEKIGGKSMEEILRFGVAYWHTFTGDGGDPFGAGTAIRPWDHLKGMDLAKARVDAAFEFFNKIDAPFFCFHDVDIAPEGDTLRESNQNVDTIVDMMEDYMKDSKTKLLWNTANMFTNPRWTHGAGTSSNADVYAYAAAKVKKGLEVGKRLGSENYVFWGGREGYESLLNTDTKLEQDNLAKLYHMAIDYSKEIGFDAQFLIEPKPKEPTTHQYDFDVATATAFLQKYDLADHFKFNIEANHATLAGHSFEHELRVARENNMLGSVDANQGDLLLGWDTDEFPTDLYSASLAMYEILKNGGLGRGGLNFDAKVRRGSFETEDLFHAHIAGMDAFAIGLRVAQKMIDDNFFEGIADDRYKTFKSDIGQKIVSGKTSLAELENHAIDLKDDDIEIRSGQVEKIKAKMNQYLLNI</sequence>
<comment type="subunit">
    <text evidence="2 10 12">Homotetramer.</text>
</comment>
<dbReference type="PANTHER" id="PTHR48408">
    <property type="match status" value="1"/>
</dbReference>
<evidence type="ECO:0000256" key="9">
    <source>
        <dbReference type="ARBA" id="ARBA00033659"/>
    </source>
</evidence>
<dbReference type="NCBIfam" id="NF003998">
    <property type="entry name" value="PRK05474.1"/>
    <property type="match status" value="1"/>
</dbReference>
<feature type="active site" evidence="10">
    <location>
        <position position="99"/>
    </location>
</feature>
<dbReference type="GO" id="GO:0000287">
    <property type="term" value="F:magnesium ion binding"/>
    <property type="evidence" value="ECO:0007669"/>
    <property type="project" value="UniProtKB-UniRule"/>
</dbReference>
<keyword evidence="7 10" id="KW-0413">Isomerase</keyword>
<dbReference type="GO" id="GO:0042732">
    <property type="term" value="P:D-xylose metabolic process"/>
    <property type="evidence" value="ECO:0007669"/>
    <property type="project" value="UniProtKB-UniRule"/>
</dbReference>
<dbReference type="Gene3D" id="3.20.20.150">
    <property type="entry name" value="Divalent-metal-dependent TIM barrel enzymes"/>
    <property type="match status" value="1"/>
</dbReference>
<keyword evidence="6 10" id="KW-0479">Metal-binding</keyword>
<dbReference type="OrthoDB" id="9763981at2"/>
<evidence type="ECO:0000256" key="4">
    <source>
        <dbReference type="ARBA" id="ARBA00018232"/>
    </source>
</evidence>
<feature type="binding site" evidence="10">
    <location>
        <position position="230"/>
    </location>
    <ligand>
        <name>Mg(2+)</name>
        <dbReference type="ChEBI" id="CHEBI:18420"/>
        <label>1</label>
    </ligand>
</feature>
<dbReference type="EMBL" id="FMYI01000005">
    <property type="protein sequence ID" value="SDC21537.1"/>
    <property type="molecule type" value="Genomic_DNA"/>
</dbReference>
<feature type="binding site" evidence="10">
    <location>
        <position position="266"/>
    </location>
    <ligand>
        <name>Mg(2+)</name>
        <dbReference type="ChEBI" id="CHEBI:18420"/>
        <label>1</label>
    </ligand>
</feature>
<comment type="cofactor">
    <cofactor evidence="10">
        <name>Mg(2+)</name>
        <dbReference type="ChEBI" id="CHEBI:18420"/>
    </cofactor>
    <text evidence="10">Binds 2 magnesium ions per subunit.</text>
</comment>
<feature type="binding site" evidence="10">
    <location>
        <position position="305"/>
    </location>
    <ligand>
        <name>Mg(2+)</name>
        <dbReference type="ChEBI" id="CHEBI:18420"/>
        <label>2</label>
    </ligand>
</feature>
<accession>A0A1G6JS69</accession>
<feature type="binding site" evidence="10">
    <location>
        <position position="294"/>
    </location>
    <ligand>
        <name>Mg(2+)</name>
        <dbReference type="ChEBI" id="CHEBI:18420"/>
        <label>1</label>
    </ligand>
</feature>
<evidence type="ECO:0000313" key="13">
    <source>
        <dbReference type="EMBL" id="SDC21537.1"/>
    </source>
</evidence>
<keyword evidence="10" id="KW-0963">Cytoplasm</keyword>
<comment type="similarity">
    <text evidence="1 10 11">Belongs to the xylose isomerase family.</text>
</comment>
<gene>
    <name evidence="10" type="primary">xylA</name>
    <name evidence="13" type="ORF">SAMN05421734_105127</name>
</gene>
<evidence type="ECO:0000256" key="8">
    <source>
        <dbReference type="ARBA" id="ARBA00023277"/>
    </source>
</evidence>
<feature type="binding site" evidence="10">
    <location>
        <position position="337"/>
    </location>
    <ligand>
        <name>Mg(2+)</name>
        <dbReference type="ChEBI" id="CHEBI:18420"/>
        <label>1</label>
    </ligand>
</feature>
<feature type="active site" evidence="10">
    <location>
        <position position="102"/>
    </location>
</feature>
<evidence type="ECO:0000256" key="6">
    <source>
        <dbReference type="ARBA" id="ARBA00022723"/>
    </source>
</evidence>
<evidence type="ECO:0000256" key="7">
    <source>
        <dbReference type="ARBA" id="ARBA00023235"/>
    </source>
</evidence>
<feature type="binding site" evidence="10">
    <location>
        <position position="266"/>
    </location>
    <ligand>
        <name>Mg(2+)</name>
        <dbReference type="ChEBI" id="CHEBI:18420"/>
        <label>2</label>
    </ligand>
</feature>
<dbReference type="SUPFAM" id="SSF51658">
    <property type="entry name" value="Xylose isomerase-like"/>
    <property type="match status" value="1"/>
</dbReference>
<reference evidence="14" key="1">
    <citation type="submission" date="2016-09" db="EMBL/GenBank/DDBJ databases">
        <authorList>
            <person name="Varghese N."/>
            <person name="Submissions S."/>
        </authorList>
    </citation>
    <scope>NUCLEOTIDE SEQUENCE [LARGE SCALE GENOMIC DNA]</scope>
    <source>
        <strain evidence="14">S5</strain>
    </source>
</reference>
<evidence type="ECO:0000256" key="3">
    <source>
        <dbReference type="ARBA" id="ARBA00011958"/>
    </source>
</evidence>
<dbReference type="RefSeq" id="WP_090795548.1">
    <property type="nucleotide sequence ID" value="NZ_FMYI01000005.1"/>
</dbReference>
<dbReference type="NCBIfam" id="TIGR02630">
    <property type="entry name" value="xylose_isom_A"/>
    <property type="match status" value="1"/>
</dbReference>
<keyword evidence="14" id="KW-1185">Reference proteome</keyword>
<evidence type="ECO:0000256" key="2">
    <source>
        <dbReference type="ARBA" id="ARBA00011881"/>
    </source>
</evidence>
<feature type="binding site" evidence="10">
    <location>
        <position position="269"/>
    </location>
    <ligand>
        <name>Mg(2+)</name>
        <dbReference type="ChEBI" id="CHEBI:18420"/>
        <label>2</label>
    </ligand>
</feature>
<dbReference type="STRING" id="1612202.SAMN05421734_105127"/>
<dbReference type="InterPro" id="IPR001998">
    <property type="entry name" value="Xylose_isomerase"/>
</dbReference>
<comment type="catalytic activity">
    <reaction evidence="9 10 11">
        <text>alpha-D-xylose = alpha-D-xylulofuranose</text>
        <dbReference type="Rhea" id="RHEA:22816"/>
        <dbReference type="ChEBI" id="CHEBI:28518"/>
        <dbReference type="ChEBI" id="CHEBI:188998"/>
        <dbReference type="EC" id="5.3.1.5"/>
    </reaction>
</comment>
<evidence type="ECO:0000256" key="11">
    <source>
        <dbReference type="RuleBase" id="RU000609"/>
    </source>
</evidence>
<dbReference type="EC" id="5.3.1.5" evidence="3 10"/>
<dbReference type="GO" id="GO:0005737">
    <property type="term" value="C:cytoplasm"/>
    <property type="evidence" value="ECO:0007669"/>
    <property type="project" value="UniProtKB-SubCell"/>
</dbReference>
<dbReference type="PRINTS" id="PR00688">
    <property type="entry name" value="XYLOSISMRASE"/>
</dbReference>
<keyword evidence="8 10" id="KW-0119">Carbohydrate metabolism</keyword>
<evidence type="ECO:0000256" key="5">
    <source>
        <dbReference type="ARBA" id="ARBA00022629"/>
    </source>
</evidence>
<dbReference type="AlphaFoldDB" id="A0A1G6JS69"/>